<comment type="subunit">
    <text evidence="1">Component of the TIM23 complex.</text>
</comment>
<organism evidence="4 5">
    <name type="scientific">Mycena maculata</name>
    <dbReference type="NCBI Taxonomy" id="230809"/>
    <lineage>
        <taxon>Eukaryota</taxon>
        <taxon>Fungi</taxon>
        <taxon>Dikarya</taxon>
        <taxon>Basidiomycota</taxon>
        <taxon>Agaricomycotina</taxon>
        <taxon>Agaricomycetes</taxon>
        <taxon>Agaricomycetidae</taxon>
        <taxon>Agaricales</taxon>
        <taxon>Marasmiineae</taxon>
        <taxon>Mycenaceae</taxon>
        <taxon>Mycena</taxon>
    </lineage>
</organism>
<keyword evidence="1" id="KW-0811">Translocation</keyword>
<proteinExistence type="inferred from homology"/>
<dbReference type="GO" id="GO:0015031">
    <property type="term" value="P:protein transport"/>
    <property type="evidence" value="ECO:0007669"/>
    <property type="project" value="UniProtKB-KW"/>
</dbReference>
<evidence type="ECO:0000313" key="5">
    <source>
        <dbReference type="Proteomes" id="UP001215280"/>
    </source>
</evidence>
<protein>
    <recommendedName>
        <fullName evidence="1">Mitochondrial import inner membrane translocase subunit TIM50</fullName>
    </recommendedName>
</protein>
<dbReference type="InterPro" id="IPR004274">
    <property type="entry name" value="FCP1_dom"/>
</dbReference>
<dbReference type="Gene3D" id="3.40.50.1000">
    <property type="entry name" value="HAD superfamily/HAD-like"/>
    <property type="match status" value="1"/>
</dbReference>
<evidence type="ECO:0000313" key="4">
    <source>
        <dbReference type="EMBL" id="KAJ7762036.1"/>
    </source>
</evidence>
<keyword evidence="1" id="KW-0496">Mitochondrion</keyword>
<dbReference type="SMART" id="SM00577">
    <property type="entry name" value="CPDc"/>
    <property type="match status" value="1"/>
</dbReference>
<feature type="region of interest" description="Disordered" evidence="2">
    <location>
        <begin position="249"/>
        <end position="276"/>
    </location>
</feature>
<dbReference type="AlphaFoldDB" id="A0AAD7JGG2"/>
<keyword evidence="1" id="KW-0809">Transit peptide</keyword>
<name>A0AAD7JGG2_9AGAR</name>
<sequence length="390" mass="41209">MAGPYYSYGGNQGFYTPEYDYYQLSSSEGYADGYYVRDYGSYGYNYGDYIAQSVPPPQRTPTPPPPPAEPSPEYLAASLAAQPASLPPGQRKLLIFDLNGTLLLRSPRNYGTRKIYLRPYARALVAYIAHPAVRTWLDCMVWSSAQAHNVREMVERVFGAGEGAGNGPILRAVWARDTLGLGREAFPKSSAPASQSLDVPPSDSAPPPLTYAHGPHSTLLVDDSPLKARLQPWNHLCVAEYDAPARARDRAAAHLPPDAEPSHDPAPHSTGGKAGNPLTAELAALAQESAAAADGLDANTGEPYEPTLLAVVGVLAHVRTVGNVAAWVRGGGLAADPIGAAAPLSAPEAEPGLAADPAQWFASRRLLTAWAARGRAALTELGIDAAPGVE</sequence>
<dbReference type="InterPro" id="IPR050365">
    <property type="entry name" value="TIM50"/>
</dbReference>
<keyword evidence="5" id="KW-1185">Reference proteome</keyword>
<comment type="similarity">
    <text evidence="1">Belongs to the TIM50 family.</text>
</comment>
<dbReference type="PROSITE" id="PS50969">
    <property type="entry name" value="FCP1"/>
    <property type="match status" value="1"/>
</dbReference>
<dbReference type="EMBL" id="JARJLG010000044">
    <property type="protein sequence ID" value="KAJ7762036.1"/>
    <property type="molecule type" value="Genomic_DNA"/>
</dbReference>
<accession>A0AAD7JGG2</accession>
<dbReference type="Proteomes" id="UP001215280">
    <property type="component" value="Unassembled WGS sequence"/>
</dbReference>
<keyword evidence="1" id="KW-0653">Protein transport</keyword>
<evidence type="ECO:0000256" key="2">
    <source>
        <dbReference type="SAM" id="MobiDB-lite"/>
    </source>
</evidence>
<dbReference type="InterPro" id="IPR036412">
    <property type="entry name" value="HAD-like_sf"/>
</dbReference>
<comment type="subcellular location">
    <subcellularLocation>
        <location evidence="1">Mitochondrion inner membrane</location>
        <topology evidence="1">Single-pass membrane protein</topology>
    </subcellularLocation>
</comment>
<comment type="caution">
    <text evidence="4">The sequence shown here is derived from an EMBL/GenBank/DDBJ whole genome shotgun (WGS) entry which is preliminary data.</text>
</comment>
<feature type="domain" description="FCP1 homology" evidence="3">
    <location>
        <begin position="87"/>
        <end position="262"/>
    </location>
</feature>
<keyword evidence="1" id="KW-0813">Transport</keyword>
<reference evidence="4" key="1">
    <citation type="submission" date="2023-03" db="EMBL/GenBank/DDBJ databases">
        <title>Massive genome expansion in bonnet fungi (Mycena s.s.) driven by repeated elements and novel gene families across ecological guilds.</title>
        <authorList>
            <consortium name="Lawrence Berkeley National Laboratory"/>
            <person name="Harder C.B."/>
            <person name="Miyauchi S."/>
            <person name="Viragh M."/>
            <person name="Kuo A."/>
            <person name="Thoen E."/>
            <person name="Andreopoulos B."/>
            <person name="Lu D."/>
            <person name="Skrede I."/>
            <person name="Drula E."/>
            <person name="Henrissat B."/>
            <person name="Morin E."/>
            <person name="Kohler A."/>
            <person name="Barry K."/>
            <person name="LaButti K."/>
            <person name="Morin E."/>
            <person name="Salamov A."/>
            <person name="Lipzen A."/>
            <person name="Mereny Z."/>
            <person name="Hegedus B."/>
            <person name="Baldrian P."/>
            <person name="Stursova M."/>
            <person name="Weitz H."/>
            <person name="Taylor A."/>
            <person name="Grigoriev I.V."/>
            <person name="Nagy L.G."/>
            <person name="Martin F."/>
            <person name="Kauserud H."/>
        </authorList>
    </citation>
    <scope>NUCLEOTIDE SEQUENCE</scope>
    <source>
        <strain evidence="4">CBHHK188m</strain>
    </source>
</reference>
<evidence type="ECO:0000259" key="3">
    <source>
        <dbReference type="PROSITE" id="PS50969"/>
    </source>
</evidence>
<feature type="region of interest" description="Disordered" evidence="2">
    <location>
        <begin position="185"/>
        <end position="216"/>
    </location>
</feature>
<comment type="function">
    <text evidence="1">Essential component of the TIM23 complex, a complex that mediates the translocation of transit peptide-containing proteins across the mitochondrial inner membrane.</text>
</comment>
<dbReference type="SUPFAM" id="SSF56784">
    <property type="entry name" value="HAD-like"/>
    <property type="match status" value="1"/>
</dbReference>
<gene>
    <name evidence="4" type="ORF">DFH07DRAFT_883431</name>
</gene>
<evidence type="ECO:0000256" key="1">
    <source>
        <dbReference type="RuleBase" id="RU365079"/>
    </source>
</evidence>
<dbReference type="InterPro" id="IPR023214">
    <property type="entry name" value="HAD_sf"/>
</dbReference>
<dbReference type="PANTHER" id="PTHR12210">
    <property type="entry name" value="DULLARD PROTEIN PHOSPHATASE"/>
    <property type="match status" value="1"/>
</dbReference>
<dbReference type="GO" id="GO:0005744">
    <property type="term" value="C:TIM23 mitochondrial import inner membrane translocase complex"/>
    <property type="evidence" value="ECO:0007669"/>
    <property type="project" value="UniProtKB-UniRule"/>
</dbReference>